<organism evidence="3 4">
    <name type="scientific">Lacunisphaera limnophila</name>
    <dbReference type="NCBI Taxonomy" id="1838286"/>
    <lineage>
        <taxon>Bacteria</taxon>
        <taxon>Pseudomonadati</taxon>
        <taxon>Verrucomicrobiota</taxon>
        <taxon>Opitutia</taxon>
        <taxon>Opitutales</taxon>
        <taxon>Opitutaceae</taxon>
        <taxon>Lacunisphaera</taxon>
    </lineage>
</organism>
<dbReference type="EC" id="2.4.-.-" evidence="3"/>
<dbReference type="KEGG" id="obg:Verru16b_02248"/>
<dbReference type="EMBL" id="CP016094">
    <property type="protein sequence ID" value="AOS45172.1"/>
    <property type="molecule type" value="Genomic_DNA"/>
</dbReference>
<dbReference type="InterPro" id="IPR028098">
    <property type="entry name" value="Glyco_trans_4-like_N"/>
</dbReference>
<dbReference type="PANTHER" id="PTHR12526:SF630">
    <property type="entry name" value="GLYCOSYLTRANSFERASE"/>
    <property type="match status" value="1"/>
</dbReference>
<dbReference type="Proteomes" id="UP000095228">
    <property type="component" value="Chromosome"/>
</dbReference>
<sequence>MKILIVQDYLRSGGTERQSVFMASAFAKAGHEVTLLTFRPRGVLELDDEQQPFAFRSLQSFDTRLDWFAPGLLSTAAEAAPDLVLCMGRMANCYAGFIQARLPRAAVICTMRTGKLLPWLFVRSLRLCRHIIANSHVAKRVIHEDHDIPAHKITVIHNPVLGFTDESAARNLALRRYHGANPSTVVLLNVAMFRPEKNQRELIELCARLPGYLDWQLWLAGDGPARKKCEQLAHALGLGGRIKFLGYQPEPVPLYLAADVALLASQSESLSNFLIEAQLHGLPAVAYDIVGVGECFVPDKSGILIKNKDQAPFVAALDRLIREPALRKRFADHGRRHASANFVPERQVQAHLNLFRELTKG</sequence>
<evidence type="ECO:0000259" key="2">
    <source>
        <dbReference type="Pfam" id="PF13439"/>
    </source>
</evidence>
<accession>A0A1D8AW99</accession>
<proteinExistence type="predicted"/>
<dbReference type="STRING" id="1838286.Verru16b_02248"/>
<keyword evidence="3" id="KW-0328">Glycosyltransferase</keyword>
<dbReference type="PANTHER" id="PTHR12526">
    <property type="entry name" value="GLYCOSYLTRANSFERASE"/>
    <property type="match status" value="1"/>
</dbReference>
<dbReference type="InterPro" id="IPR001296">
    <property type="entry name" value="Glyco_trans_1"/>
</dbReference>
<evidence type="ECO:0000313" key="3">
    <source>
        <dbReference type="EMBL" id="AOS45172.1"/>
    </source>
</evidence>
<feature type="domain" description="Glycosyl transferase family 1" evidence="1">
    <location>
        <begin position="176"/>
        <end position="336"/>
    </location>
</feature>
<evidence type="ECO:0000313" key="4">
    <source>
        <dbReference type="Proteomes" id="UP000095228"/>
    </source>
</evidence>
<dbReference type="SUPFAM" id="SSF53756">
    <property type="entry name" value="UDP-Glycosyltransferase/glycogen phosphorylase"/>
    <property type="match status" value="1"/>
</dbReference>
<dbReference type="CDD" id="cd03811">
    <property type="entry name" value="GT4_GT28_WabH-like"/>
    <property type="match status" value="1"/>
</dbReference>
<protein>
    <submittedName>
        <fullName evidence="3">Glycosyltransferase EpsD</fullName>
        <ecNumber evidence="3">2.4.-.-</ecNumber>
    </submittedName>
</protein>
<name>A0A1D8AW99_9BACT</name>
<feature type="domain" description="Glycosyltransferase subfamily 4-like N-terminal" evidence="2">
    <location>
        <begin position="13"/>
        <end position="160"/>
    </location>
</feature>
<dbReference type="GO" id="GO:0016757">
    <property type="term" value="F:glycosyltransferase activity"/>
    <property type="evidence" value="ECO:0007669"/>
    <property type="project" value="UniProtKB-KW"/>
</dbReference>
<dbReference type="Pfam" id="PF13439">
    <property type="entry name" value="Glyco_transf_4"/>
    <property type="match status" value="1"/>
</dbReference>
<keyword evidence="4" id="KW-1185">Reference proteome</keyword>
<dbReference type="RefSeq" id="WP_069962355.1">
    <property type="nucleotide sequence ID" value="NZ_CP016094.1"/>
</dbReference>
<evidence type="ECO:0000259" key="1">
    <source>
        <dbReference type="Pfam" id="PF00534"/>
    </source>
</evidence>
<dbReference type="AlphaFoldDB" id="A0A1D8AW99"/>
<reference evidence="3 4" key="1">
    <citation type="submission" date="2016-06" db="EMBL/GenBank/DDBJ databases">
        <title>Three novel species with peptidoglycan cell walls form the new genus Lacunisphaera gen. nov. in the family Opitutaceae of the verrucomicrobial subdivision 4.</title>
        <authorList>
            <person name="Rast P."/>
            <person name="Gloeckner I."/>
            <person name="Jogler M."/>
            <person name="Boedeker C."/>
            <person name="Jeske O."/>
            <person name="Wiegand S."/>
            <person name="Reinhardt R."/>
            <person name="Schumann P."/>
            <person name="Rohde M."/>
            <person name="Spring S."/>
            <person name="Gloeckner F.O."/>
            <person name="Jogler C."/>
        </authorList>
    </citation>
    <scope>NUCLEOTIDE SEQUENCE [LARGE SCALE GENOMIC DNA]</scope>
    <source>
        <strain evidence="3 4">IG16b</strain>
    </source>
</reference>
<dbReference type="OrthoDB" id="9806653at2"/>
<dbReference type="Pfam" id="PF00534">
    <property type="entry name" value="Glycos_transf_1"/>
    <property type="match status" value="1"/>
</dbReference>
<gene>
    <name evidence="3" type="primary">epsD_2</name>
    <name evidence="3" type="ORF">Verru16b_02248</name>
</gene>
<keyword evidence="3" id="KW-0808">Transferase</keyword>
<dbReference type="Gene3D" id="3.40.50.2000">
    <property type="entry name" value="Glycogen Phosphorylase B"/>
    <property type="match status" value="2"/>
</dbReference>